<evidence type="ECO:0000256" key="10">
    <source>
        <dbReference type="ARBA" id="ARBA00048635"/>
    </source>
</evidence>
<keyword evidence="8 12" id="KW-0862">Zinc</keyword>
<organism evidence="14 15">
    <name type="scientific">Orchesella dallaii</name>
    <dbReference type="NCBI Taxonomy" id="48710"/>
    <lineage>
        <taxon>Eukaryota</taxon>
        <taxon>Metazoa</taxon>
        <taxon>Ecdysozoa</taxon>
        <taxon>Arthropoda</taxon>
        <taxon>Hexapoda</taxon>
        <taxon>Collembola</taxon>
        <taxon>Entomobryomorpha</taxon>
        <taxon>Entomobryoidea</taxon>
        <taxon>Orchesellidae</taxon>
        <taxon>Orchesellinae</taxon>
        <taxon>Orchesella</taxon>
    </lineage>
</organism>
<comment type="catalytic activity">
    <reaction evidence="9 12">
        <text>cytidine(4) in tRNA(Pro) + S-adenosyl-L-methionine = 2'-O-methylcytidine(4) in tRNA(Pro) + S-adenosyl-L-homocysteine + H(+)</text>
        <dbReference type="Rhea" id="RHEA:32767"/>
        <dbReference type="Rhea" id="RHEA-COMP:10397"/>
        <dbReference type="Rhea" id="RHEA-COMP:10398"/>
        <dbReference type="ChEBI" id="CHEBI:15378"/>
        <dbReference type="ChEBI" id="CHEBI:57856"/>
        <dbReference type="ChEBI" id="CHEBI:59789"/>
        <dbReference type="ChEBI" id="CHEBI:74495"/>
        <dbReference type="ChEBI" id="CHEBI:82748"/>
        <dbReference type="EC" id="2.1.1.225"/>
    </reaction>
</comment>
<dbReference type="InterPro" id="IPR007871">
    <property type="entry name" value="Methyltransferase_TRM13"/>
</dbReference>
<keyword evidence="15" id="KW-1185">Reference proteome</keyword>
<dbReference type="EC" id="2.1.1.225" evidence="12"/>
<comment type="catalytic activity">
    <reaction evidence="10 12">
        <text>cytidine(4) in tRNA(Gly)(GCC) + S-adenosyl-L-methionine = 2'-O-methylcytidine(4) in tRNA(Gly)(GCC) + S-adenosyl-L-homocysteine + H(+)</text>
        <dbReference type="Rhea" id="RHEA:43192"/>
        <dbReference type="Rhea" id="RHEA-COMP:10399"/>
        <dbReference type="Rhea" id="RHEA-COMP:10400"/>
        <dbReference type="ChEBI" id="CHEBI:15378"/>
        <dbReference type="ChEBI" id="CHEBI:57856"/>
        <dbReference type="ChEBI" id="CHEBI:59789"/>
        <dbReference type="ChEBI" id="CHEBI:74495"/>
        <dbReference type="ChEBI" id="CHEBI:82748"/>
        <dbReference type="EC" id="2.1.1.225"/>
    </reaction>
</comment>
<evidence type="ECO:0000256" key="6">
    <source>
        <dbReference type="ARBA" id="ARBA00022723"/>
    </source>
</evidence>
<feature type="domain" description="CHHC U11-48K-type" evidence="13">
    <location>
        <begin position="121"/>
        <end position="148"/>
    </location>
</feature>
<protein>
    <recommendedName>
        <fullName evidence="12">tRNA:m(4)X modification enzyme TRM13</fullName>
        <ecNumber evidence="12">2.1.1.225</ecNumber>
    </recommendedName>
</protein>
<evidence type="ECO:0000256" key="5">
    <source>
        <dbReference type="ARBA" id="ARBA00022694"/>
    </source>
</evidence>
<dbReference type="PANTHER" id="PTHR12998">
    <property type="entry name" value="TRNA:M(4)X MODIFICATION ENZYME TRM13 HOMOLOG"/>
    <property type="match status" value="1"/>
</dbReference>
<dbReference type="PANTHER" id="PTHR12998:SF0">
    <property type="entry name" value="TRNA:M(4)X MODIFICATION ENZYME TRM13 HOMOLOG"/>
    <property type="match status" value="1"/>
</dbReference>
<dbReference type="Pfam" id="PF05253">
    <property type="entry name" value="zf-U11-48K"/>
    <property type="match status" value="1"/>
</dbReference>
<keyword evidence="6 12" id="KW-0479">Metal-binding</keyword>
<reference evidence="14 15" key="1">
    <citation type="submission" date="2024-08" db="EMBL/GenBank/DDBJ databases">
        <authorList>
            <person name="Cucini C."/>
            <person name="Frati F."/>
        </authorList>
    </citation>
    <scope>NUCLEOTIDE SEQUENCE [LARGE SCALE GENOMIC DNA]</scope>
</reference>
<comment type="catalytic activity">
    <reaction evidence="11 12">
        <text>adenosine(4) in tRNA(His) + S-adenosyl-L-methionine = 2'-O-methyladenosine(4) in tRNA(His) + S-adenosyl-L-homocysteine + H(+)</text>
        <dbReference type="Rhea" id="RHEA:43196"/>
        <dbReference type="Rhea" id="RHEA-COMP:10401"/>
        <dbReference type="Rhea" id="RHEA-COMP:10402"/>
        <dbReference type="ChEBI" id="CHEBI:15378"/>
        <dbReference type="ChEBI" id="CHEBI:57856"/>
        <dbReference type="ChEBI" id="CHEBI:59789"/>
        <dbReference type="ChEBI" id="CHEBI:74411"/>
        <dbReference type="ChEBI" id="CHEBI:74477"/>
        <dbReference type="EC" id="2.1.1.225"/>
    </reaction>
</comment>
<dbReference type="Pfam" id="PF05206">
    <property type="entry name" value="TRM13"/>
    <property type="match status" value="1"/>
</dbReference>
<dbReference type="Proteomes" id="UP001642540">
    <property type="component" value="Unassembled WGS sequence"/>
</dbReference>
<dbReference type="PROSITE" id="PS51800">
    <property type="entry name" value="ZF_CHHC_U11_48K"/>
    <property type="match status" value="1"/>
</dbReference>
<gene>
    <name evidence="14" type="ORF">ODALV1_LOCUS13755</name>
</gene>
<keyword evidence="5 12" id="KW-0819">tRNA processing</keyword>
<evidence type="ECO:0000256" key="12">
    <source>
        <dbReference type="RuleBase" id="RU367103"/>
    </source>
</evidence>
<evidence type="ECO:0000256" key="3">
    <source>
        <dbReference type="ARBA" id="ARBA00022679"/>
    </source>
</evidence>
<comment type="similarity">
    <text evidence="1 12">Belongs to the methyltransferase TRM13 family.</text>
</comment>
<evidence type="ECO:0000256" key="8">
    <source>
        <dbReference type="ARBA" id="ARBA00022833"/>
    </source>
</evidence>
<dbReference type="InterPro" id="IPR022776">
    <property type="entry name" value="TRM13/UPF0224_CHHC_Znf_dom"/>
</dbReference>
<evidence type="ECO:0000256" key="4">
    <source>
        <dbReference type="ARBA" id="ARBA00022691"/>
    </source>
</evidence>
<evidence type="ECO:0000259" key="13">
    <source>
        <dbReference type="PROSITE" id="PS51800"/>
    </source>
</evidence>
<keyword evidence="4 12" id="KW-0949">S-adenosyl-L-methionine</keyword>
<accession>A0ABP1QTD2</accession>
<evidence type="ECO:0000256" key="2">
    <source>
        <dbReference type="ARBA" id="ARBA00022603"/>
    </source>
</evidence>
<evidence type="ECO:0000256" key="7">
    <source>
        <dbReference type="ARBA" id="ARBA00022771"/>
    </source>
</evidence>
<evidence type="ECO:0000313" key="15">
    <source>
        <dbReference type="Proteomes" id="UP001642540"/>
    </source>
</evidence>
<dbReference type="Pfam" id="PF11722">
    <property type="entry name" value="zf-TRM13_CCCH"/>
    <property type="match status" value="1"/>
</dbReference>
<dbReference type="InterPro" id="IPR039044">
    <property type="entry name" value="Trm13"/>
</dbReference>
<comment type="function">
    <text evidence="12">tRNA methylase which 2'-O-methylates cytidine(4) in tRNA(Pro) and tRNA(Gly)(GCC), and adenosine(4) in tRNA(His).</text>
</comment>
<evidence type="ECO:0000256" key="1">
    <source>
        <dbReference type="ARBA" id="ARBA00005265"/>
    </source>
</evidence>
<sequence length="504" mass="57707">MAVQGGSLRKEVLTEVTEVSKEATTKNGIHNGISNHVVTAIPLEPEPKTFQEMMDRRKKKAAELAKALAKEKPKEEVLQCELFLVKKRRQCRLSRMRGARYCAEHIHLQDDLWEEDESQIRVPCPYDSNHTVQRSKLATHQKKCNSRPLNPSTHPYYRKSINSQRLAWEEMGGSKTVPNALNIHTMPEKAKLNLITEVFNFHRENVFNIKEHHDMHPLLKSEFVKTDVGENALKHRSQNAALVNIMDELTLFRDNTCYIEYGSGRGGLTYEVIKVLSLKGLKNCKIFLIDYSSPRYKHENKAKGVKEYEDVQIERVKINVEDLFIGNLGGWNGLLRYDNIVGMAKHLCGSATDVALKSLLSNSTDIQKKVLGFVFATCCHHRIDHIDFFGSGELMPHFKHTEFSALKQFAAWATDGQYDSSYIKNESDVPEALSKLLTELEESVPEIRLKHYVGRLVKEIFDDARRRHINKTYNASMLYCKLVHYVKSMTTPENLVICGHIMVP</sequence>
<evidence type="ECO:0000256" key="11">
    <source>
        <dbReference type="ARBA" id="ARBA00049393"/>
    </source>
</evidence>
<keyword evidence="3 12" id="KW-0808">Transferase</keyword>
<dbReference type="EMBL" id="CAXLJM020000042">
    <property type="protein sequence ID" value="CAL8109861.1"/>
    <property type="molecule type" value="Genomic_DNA"/>
</dbReference>
<evidence type="ECO:0000313" key="14">
    <source>
        <dbReference type="EMBL" id="CAL8109861.1"/>
    </source>
</evidence>
<keyword evidence="7 12" id="KW-0863">Zinc-finger</keyword>
<proteinExistence type="inferred from homology"/>
<dbReference type="InterPro" id="IPR021721">
    <property type="entry name" value="Znf_CCCH-type_TRM13"/>
</dbReference>
<name>A0ABP1QTD2_9HEXA</name>
<comment type="caution">
    <text evidence="14">The sequence shown here is derived from an EMBL/GenBank/DDBJ whole genome shotgun (WGS) entry which is preliminary data.</text>
</comment>
<keyword evidence="2 12" id="KW-0489">Methyltransferase</keyword>
<evidence type="ECO:0000256" key="9">
    <source>
        <dbReference type="ARBA" id="ARBA00048165"/>
    </source>
</evidence>